<evidence type="ECO:0000313" key="2">
    <source>
        <dbReference type="Proteomes" id="UP000545037"/>
    </source>
</evidence>
<evidence type="ECO:0000313" key="1">
    <source>
        <dbReference type="EMBL" id="MBB5745809.1"/>
    </source>
</evidence>
<dbReference type="Gene3D" id="3.30.2370.10">
    <property type="entry name" value="putative pyruvate dehydrogenase"/>
    <property type="match status" value="1"/>
</dbReference>
<evidence type="ECO:0008006" key="3">
    <source>
        <dbReference type="Google" id="ProtNLM"/>
    </source>
</evidence>
<comment type="caution">
    <text evidence="1">The sequence shown here is derived from an EMBL/GenBank/DDBJ whole genome shotgun (WGS) entry which is preliminary data.</text>
</comment>
<name>A0A7W9CHM6_9CAUL</name>
<dbReference type="Proteomes" id="UP000545037">
    <property type="component" value="Unassembled WGS sequence"/>
</dbReference>
<dbReference type="AlphaFoldDB" id="A0A7W9CHM6"/>
<dbReference type="RefSeq" id="WP_183212762.1">
    <property type="nucleotide sequence ID" value="NZ_JACHOR010000002.1"/>
</dbReference>
<organism evidence="1 2">
    <name type="scientific">Brevundimonas variabilis</name>
    <dbReference type="NCBI Taxonomy" id="74312"/>
    <lineage>
        <taxon>Bacteria</taxon>
        <taxon>Pseudomonadati</taxon>
        <taxon>Pseudomonadota</taxon>
        <taxon>Alphaproteobacteria</taxon>
        <taxon>Caulobacterales</taxon>
        <taxon>Caulobacteraceae</taxon>
        <taxon>Brevundimonas</taxon>
    </lineage>
</organism>
<protein>
    <recommendedName>
        <fullName evidence="3">DUF5076 domain-containing protein</fullName>
    </recommendedName>
</protein>
<gene>
    <name evidence="1" type="ORF">GGR13_001393</name>
</gene>
<keyword evidence="2" id="KW-1185">Reference proteome</keyword>
<dbReference type="InterPro" id="IPR031796">
    <property type="entry name" value="DUF5076"/>
</dbReference>
<accession>A0A7W9CHM6</accession>
<dbReference type="Pfam" id="PF16826">
    <property type="entry name" value="DUF5076"/>
    <property type="match status" value="1"/>
</dbReference>
<reference evidence="1 2" key="1">
    <citation type="submission" date="2020-08" db="EMBL/GenBank/DDBJ databases">
        <title>Genomic Encyclopedia of Type Strains, Phase IV (KMG-IV): sequencing the most valuable type-strain genomes for metagenomic binning, comparative biology and taxonomic classification.</title>
        <authorList>
            <person name="Goeker M."/>
        </authorList>
    </citation>
    <scope>NUCLEOTIDE SEQUENCE [LARGE SCALE GENOMIC DNA]</scope>
    <source>
        <strain evidence="1 2">DSM 4737</strain>
    </source>
</reference>
<proteinExistence type="predicted"/>
<sequence length="105" mass="11609">MSERPEFQLTTPDSVAADADAIEIIRIWWSKGEPVMSVKPAFDDPLKFGELLAIAARHMAHGYAVRHGHDETQAYNRILQGISEVIKADNVRTVAEPLTPTRGNA</sequence>
<dbReference type="EMBL" id="JACHOR010000002">
    <property type="protein sequence ID" value="MBB5745809.1"/>
    <property type="molecule type" value="Genomic_DNA"/>
</dbReference>